<dbReference type="PANTHER" id="PTHR36304:SF4">
    <property type="entry name" value="DUF4388 DOMAIN-CONTAINING PROTEIN"/>
    <property type="match status" value="1"/>
</dbReference>
<evidence type="ECO:0000313" key="3">
    <source>
        <dbReference type="EMBL" id="GHO91459.1"/>
    </source>
</evidence>
<organism evidence="3 4">
    <name type="scientific">Reticulibacter mediterranei</name>
    <dbReference type="NCBI Taxonomy" id="2778369"/>
    <lineage>
        <taxon>Bacteria</taxon>
        <taxon>Bacillati</taxon>
        <taxon>Chloroflexota</taxon>
        <taxon>Ktedonobacteria</taxon>
        <taxon>Ktedonobacterales</taxon>
        <taxon>Reticulibacteraceae</taxon>
        <taxon>Reticulibacter</taxon>
    </lineage>
</organism>
<dbReference type="RefSeq" id="WP_220202353.1">
    <property type="nucleotide sequence ID" value="NZ_BNJK01000001.1"/>
</dbReference>
<protein>
    <recommendedName>
        <fullName evidence="2">PatA-like N-terminal domain-containing protein</fullName>
    </recommendedName>
</protein>
<name>A0A8J3IHM0_9CHLR</name>
<feature type="region of interest" description="Disordered" evidence="1">
    <location>
        <begin position="449"/>
        <end position="472"/>
    </location>
</feature>
<evidence type="ECO:0000259" key="2">
    <source>
        <dbReference type="Pfam" id="PF14332"/>
    </source>
</evidence>
<proteinExistence type="predicted"/>
<dbReference type="PANTHER" id="PTHR36304">
    <property type="entry name" value="DOMAIN GTPASE-ACTIVATING PROTEIN, PUTATIVE-RELATED-RELATED"/>
    <property type="match status" value="1"/>
</dbReference>
<evidence type="ECO:0000313" key="4">
    <source>
        <dbReference type="Proteomes" id="UP000597444"/>
    </source>
</evidence>
<dbReference type="AlphaFoldDB" id="A0A8J3IHM0"/>
<feature type="compositionally biased region" description="Low complexity" evidence="1">
    <location>
        <begin position="449"/>
        <end position="461"/>
    </location>
</feature>
<dbReference type="Pfam" id="PF14332">
    <property type="entry name" value="DUF4388"/>
    <property type="match status" value="1"/>
</dbReference>
<evidence type="ECO:0000256" key="1">
    <source>
        <dbReference type="SAM" id="MobiDB-lite"/>
    </source>
</evidence>
<reference evidence="3" key="1">
    <citation type="submission" date="2020-10" db="EMBL/GenBank/DDBJ databases">
        <title>Taxonomic study of unclassified bacteria belonging to the class Ktedonobacteria.</title>
        <authorList>
            <person name="Yabe S."/>
            <person name="Wang C.M."/>
            <person name="Zheng Y."/>
            <person name="Sakai Y."/>
            <person name="Cavaletti L."/>
            <person name="Monciardini P."/>
            <person name="Donadio S."/>
        </authorList>
    </citation>
    <scope>NUCLEOTIDE SEQUENCE</scope>
    <source>
        <strain evidence="3">ID150040</strain>
    </source>
</reference>
<accession>A0A8J3IHM0</accession>
<sequence>MEQQDRIMDGDLQTLGLQSILKMLALSGKTGKLFVSSGPETLSISLRKGQIVGLHEEGVAQPDLLGMLCLINKLDPPRAQSIRELAQGNMHVALAMLVERGWMSAGEMQRRLEFSVTQSISHALRWVNGRFAFHRQVVSIESRMQPLDVDSVLLEALRQADEWEEIMGEGVTHLARTTVSRWQPDVRRDVRSLGLAQEAIEVLCLSNGELPLQAVALVLMMPEARVARVMAQLLQMNLIEVVDTVMETELQQDLSNIIIKCQYTLAQQRGSSNPEQHLLGLITTMSECINLLLIHHGKYARSLRGRGHIPPMEIVRYLERRFVQQLRSLSKQQYPILDTTTFANGQLDCSDILTLNKLVKGEQLEEFYWEAVQGLSAFLRMVFGTLLNDEVGNSHTGRQLGVAWKIFLSEIDHEVQQYQVYRAHRNTQTTRGRDGMQTPPLGLVQNWNGSPDNNGNNNQGGFWSPEVRRRSM</sequence>
<comment type="caution">
    <text evidence="3">The sequence shown here is derived from an EMBL/GenBank/DDBJ whole genome shotgun (WGS) entry which is preliminary data.</text>
</comment>
<dbReference type="Proteomes" id="UP000597444">
    <property type="component" value="Unassembled WGS sequence"/>
</dbReference>
<gene>
    <name evidence="3" type="ORF">KSF_015070</name>
</gene>
<dbReference type="EMBL" id="BNJK01000001">
    <property type="protein sequence ID" value="GHO91459.1"/>
    <property type="molecule type" value="Genomic_DNA"/>
</dbReference>
<keyword evidence="4" id="KW-1185">Reference proteome</keyword>
<feature type="domain" description="PatA-like N-terminal" evidence="2">
    <location>
        <begin position="10"/>
        <end position="164"/>
    </location>
</feature>
<dbReference type="InterPro" id="IPR025497">
    <property type="entry name" value="PatA-like_N"/>
</dbReference>